<evidence type="ECO:0000313" key="3">
    <source>
        <dbReference type="Proteomes" id="UP000004773"/>
    </source>
</evidence>
<feature type="transmembrane region" description="Helical" evidence="1">
    <location>
        <begin position="77"/>
        <end position="106"/>
    </location>
</feature>
<dbReference type="RefSeq" id="WP_003147965.1">
    <property type="nucleotide sequence ID" value="NZ_GL883586.1"/>
</dbReference>
<gene>
    <name evidence="2" type="ORF">HMPREF0428_01790</name>
</gene>
<dbReference type="AlphaFoldDB" id="A0AA87AJZ2"/>
<dbReference type="InterPro" id="IPR018710">
    <property type="entry name" value="DUF2232"/>
</dbReference>
<evidence type="ECO:0000313" key="2">
    <source>
        <dbReference type="EMBL" id="EGF86142.1"/>
    </source>
</evidence>
<dbReference type="Pfam" id="PF09991">
    <property type="entry name" value="DUF2232"/>
    <property type="match status" value="1"/>
</dbReference>
<accession>A0AA87AJZ2</accession>
<feature type="transmembrane region" description="Helical" evidence="1">
    <location>
        <begin position="296"/>
        <end position="316"/>
    </location>
</feature>
<organism evidence="2 3">
    <name type="scientific">Gemella haemolysans M341</name>
    <dbReference type="NCBI Taxonomy" id="562981"/>
    <lineage>
        <taxon>Bacteria</taxon>
        <taxon>Bacillati</taxon>
        <taxon>Bacillota</taxon>
        <taxon>Bacilli</taxon>
        <taxon>Bacillales</taxon>
        <taxon>Gemellaceae</taxon>
        <taxon>Gemella</taxon>
    </lineage>
</organism>
<evidence type="ECO:0008006" key="4">
    <source>
        <dbReference type="Google" id="ProtNLM"/>
    </source>
</evidence>
<sequence length="333" mass="37849">MDNNISDLLTKEIAKAMLNRFFFKEPSNLKIFAYSVGYILLILLGTLLNIEIVAAFLSVFPLTYVLGAKGLKLYLPLIVSGGIILALLGSPIMMFWFGIHMVVAYIIYKTIDLRLSKLFLVVAIATVLFLGIAIYVFLSIRLGNITIDSKQILEFINNYVNSMVEMNQNVDKNLVLESFSSMQRTFPVTLFIMLFVYSLLMVQYTLSLLAREYVIIPAFPRFSRVTLSPKSGYIYIGVSLITLLFEMGLDENKYSFWNILFQNISGVLALAFILNGLFTAYFFIEQKTKNKVTIAKPIAFVLMLIFSPIFELLGFIDSIFKLREGYIIMKKGE</sequence>
<feature type="transmembrane region" description="Helical" evidence="1">
    <location>
        <begin position="118"/>
        <end position="138"/>
    </location>
</feature>
<keyword evidence="1" id="KW-0812">Transmembrane</keyword>
<feature type="transmembrane region" description="Helical" evidence="1">
    <location>
        <begin position="31"/>
        <end position="57"/>
    </location>
</feature>
<evidence type="ECO:0000256" key="1">
    <source>
        <dbReference type="SAM" id="Phobius"/>
    </source>
</evidence>
<feature type="transmembrane region" description="Helical" evidence="1">
    <location>
        <begin position="261"/>
        <end position="284"/>
    </location>
</feature>
<name>A0AA87AJZ2_9BACL</name>
<keyword evidence="1" id="KW-0472">Membrane</keyword>
<keyword evidence="1" id="KW-1133">Transmembrane helix</keyword>
<protein>
    <recommendedName>
        <fullName evidence="4">DUF2232 domain-containing protein</fullName>
    </recommendedName>
</protein>
<dbReference type="Proteomes" id="UP000004773">
    <property type="component" value="Unassembled WGS sequence"/>
</dbReference>
<comment type="caution">
    <text evidence="2">The sequence shown here is derived from an EMBL/GenBank/DDBJ whole genome shotgun (WGS) entry which is preliminary data.</text>
</comment>
<feature type="transmembrane region" description="Helical" evidence="1">
    <location>
        <begin position="188"/>
        <end position="210"/>
    </location>
</feature>
<proteinExistence type="predicted"/>
<feature type="transmembrane region" description="Helical" evidence="1">
    <location>
        <begin position="231"/>
        <end position="249"/>
    </location>
</feature>
<dbReference type="EMBL" id="ACRO01000045">
    <property type="protein sequence ID" value="EGF86142.1"/>
    <property type="molecule type" value="Genomic_DNA"/>
</dbReference>
<reference evidence="2 3" key="1">
    <citation type="submission" date="2011-03" db="EMBL/GenBank/DDBJ databases">
        <title>The Genome Sequence of Gemella haemolysans M341.</title>
        <authorList>
            <consortium name="The Broad Institute Genome Sequencing Platform"/>
            <consortium name="The Broad Institute Genome Sequencing Center for Infectious Disease"/>
            <person name="Earl A."/>
            <person name="Ward D."/>
            <person name="Feldgarden M."/>
            <person name="Gevers D."/>
            <person name="Sibley C.D."/>
            <person name="Field T.R."/>
            <person name="Grinwis M."/>
            <person name="Eshaghurshan C.S."/>
            <person name="Surette M.G."/>
            <person name="Young S.K."/>
            <person name="Zeng Q."/>
            <person name="Gargeya S."/>
            <person name="Fitzgerald M."/>
            <person name="Haas B."/>
            <person name="Abouelleil A."/>
            <person name="Alvarado L."/>
            <person name="Arachchi H.M."/>
            <person name="Berlin A."/>
            <person name="Brown A."/>
            <person name="Chapman S.B."/>
            <person name="Chen Z."/>
            <person name="Dunbar C."/>
            <person name="Freedman E."/>
            <person name="Gearin G."/>
            <person name="Gellesch M."/>
            <person name="Goldberg J."/>
            <person name="Griggs A."/>
            <person name="Gujja S."/>
            <person name="Heilman E.R."/>
            <person name="Heiman D."/>
            <person name="Howarth C."/>
            <person name="Larson L."/>
            <person name="Lui A."/>
            <person name="MacDonald P.J.P."/>
            <person name="Mehta T."/>
            <person name="Montmayeur A."/>
            <person name="Murphy C."/>
            <person name="Neiman D."/>
            <person name="Pearson M."/>
            <person name="Priest M."/>
            <person name="Roberts A."/>
            <person name="Saif S."/>
            <person name="Shea T."/>
            <person name="Shenoy N."/>
            <person name="Sisk P."/>
            <person name="Stolte C."/>
            <person name="Sykes S."/>
            <person name="White J."/>
            <person name="Yandava C."/>
            <person name="Wortman J."/>
            <person name="Nusbaum C."/>
            <person name="Birren B."/>
        </authorList>
    </citation>
    <scope>NUCLEOTIDE SEQUENCE [LARGE SCALE GENOMIC DNA]</scope>
    <source>
        <strain evidence="2 3">M341</strain>
    </source>
</reference>